<dbReference type="EMBL" id="CM032188">
    <property type="protein sequence ID" value="KAG7088534.1"/>
    <property type="molecule type" value="Genomic_DNA"/>
</dbReference>
<feature type="compositionally biased region" description="Polar residues" evidence="2">
    <location>
        <begin position="51"/>
        <end position="62"/>
    </location>
</feature>
<feature type="compositionally biased region" description="Polar residues" evidence="2">
    <location>
        <begin position="457"/>
        <end position="484"/>
    </location>
</feature>
<dbReference type="InterPro" id="IPR006600">
    <property type="entry name" value="HTH_CenpB_DNA-bd_dom"/>
</dbReference>
<dbReference type="GeneID" id="66081592"/>
<feature type="region of interest" description="Disordered" evidence="2">
    <location>
        <begin position="361"/>
        <end position="549"/>
    </location>
</feature>
<protein>
    <recommendedName>
        <fullName evidence="3">HTH CENPB-type domain-containing protein</fullName>
    </recommendedName>
</protein>
<feature type="compositionally biased region" description="Basic and acidic residues" evidence="2">
    <location>
        <begin position="322"/>
        <end position="342"/>
    </location>
</feature>
<dbReference type="SUPFAM" id="SSF46689">
    <property type="entry name" value="Homeodomain-like"/>
    <property type="match status" value="2"/>
</dbReference>
<feature type="compositionally biased region" description="Polar residues" evidence="2">
    <location>
        <begin position="367"/>
        <end position="380"/>
    </location>
</feature>
<dbReference type="OrthoDB" id="9909311at2759"/>
<evidence type="ECO:0000259" key="3">
    <source>
        <dbReference type="PROSITE" id="PS51253"/>
    </source>
</evidence>
<dbReference type="GO" id="GO:0003677">
    <property type="term" value="F:DNA binding"/>
    <property type="evidence" value="ECO:0007669"/>
    <property type="project" value="UniProtKB-KW"/>
</dbReference>
<evidence type="ECO:0000313" key="4">
    <source>
        <dbReference type="EMBL" id="KAG7088534.1"/>
    </source>
</evidence>
<reference evidence="4" key="1">
    <citation type="journal article" date="2021" name="Genome Biol. Evol.">
        <title>The assembled and annotated genome of the fairy-ring fungus Marasmius oreades.</title>
        <authorList>
            <person name="Hiltunen M."/>
            <person name="Ament-Velasquez S.L."/>
            <person name="Johannesson H."/>
        </authorList>
    </citation>
    <scope>NUCLEOTIDE SEQUENCE</scope>
    <source>
        <strain evidence="4">03SP1</strain>
    </source>
</reference>
<dbReference type="GO" id="GO:0005634">
    <property type="term" value="C:nucleus"/>
    <property type="evidence" value="ECO:0007669"/>
    <property type="project" value="TreeGrafter"/>
</dbReference>
<proteinExistence type="predicted"/>
<feature type="compositionally biased region" description="Basic residues" evidence="2">
    <location>
        <begin position="389"/>
        <end position="406"/>
    </location>
</feature>
<dbReference type="KEGG" id="more:E1B28_012517"/>
<dbReference type="PANTHER" id="PTHR19303:SF70">
    <property type="entry name" value="HTH CENPB-TYPE DOMAIN-CONTAINING PROTEIN"/>
    <property type="match status" value="1"/>
</dbReference>
<feature type="region of interest" description="Disordered" evidence="2">
    <location>
        <begin position="23"/>
        <end position="166"/>
    </location>
</feature>
<feature type="compositionally biased region" description="Pro residues" evidence="2">
    <location>
        <begin position="530"/>
        <end position="544"/>
    </location>
</feature>
<keyword evidence="5" id="KW-1185">Reference proteome</keyword>
<dbReference type="InterPro" id="IPR050863">
    <property type="entry name" value="CenT-Element_Derived"/>
</dbReference>
<dbReference type="Pfam" id="PF03221">
    <property type="entry name" value="HTH_Tnp_Tc5"/>
    <property type="match status" value="1"/>
</dbReference>
<sequence length="597" mass="66390">MSYPVQDHYAPWPSPADSVVDYSEADSFSQTESRIGPSRVVTRGQRRLASQRPSLRSSSRAQSPLIMPATTTTTSYPLTPDSTSYSPYSTYHSRSNSTSNPRSASPALSTVTSVSSHSQSGPTSNHNQPEFLSPFDRNCNAPAATPSHTHDLPATSNPQTRPKQRKQRLFNLDRRAICEFHLKYPTARQEDIATKFKVERSTISKILKHKAKWLNVKPDEQLKVAKHRPSKFPEIESAMLNWISEPATTRRPLSDTRLREKALSVANSYGIGEDRFKASSGWVENFKHRHGIRNGTYEGYGRNAKIARALGMGVEGMEDLTERNVSRDEDHADKSRDDDGDHAYSPVTSTTHHVFNPAALRSHSEQHQSVTEMGLHSQQTPHLPQDHPHHGHHFHPPNHSSGHRQQRYQDHSPTTYQPDSYSYERQSHTSSVPSSSSSQHLSNYPSHIYSGHEMQPVTINTNLPPPAASQTSPSLSIHQVQQLTPVDRTSHPPLAYPEPRNPHQHSPPGPPMSPSGRRMVPQIAAGPSLPGIPPLPPPRLPDNSPPSLQDAEEALNRVILFVDTLPPGQEILTTEQRDNLHDIKCVLFNAGAGVPYK</sequence>
<feature type="compositionally biased region" description="Polar residues" evidence="2">
    <location>
        <begin position="411"/>
        <end position="424"/>
    </location>
</feature>
<organism evidence="4 5">
    <name type="scientific">Marasmius oreades</name>
    <name type="common">fairy-ring Marasmius</name>
    <dbReference type="NCBI Taxonomy" id="181124"/>
    <lineage>
        <taxon>Eukaryota</taxon>
        <taxon>Fungi</taxon>
        <taxon>Dikarya</taxon>
        <taxon>Basidiomycota</taxon>
        <taxon>Agaricomycotina</taxon>
        <taxon>Agaricomycetes</taxon>
        <taxon>Agaricomycetidae</taxon>
        <taxon>Agaricales</taxon>
        <taxon>Marasmiineae</taxon>
        <taxon>Marasmiaceae</taxon>
        <taxon>Marasmius</taxon>
    </lineage>
</organism>
<dbReference type="SMART" id="SM00674">
    <property type="entry name" value="CENPB"/>
    <property type="match status" value="1"/>
</dbReference>
<feature type="domain" description="HTH CENPB-type" evidence="3">
    <location>
        <begin position="223"/>
        <end position="296"/>
    </location>
</feature>
<dbReference type="Gene3D" id="1.10.10.60">
    <property type="entry name" value="Homeodomain-like"/>
    <property type="match status" value="2"/>
</dbReference>
<feature type="compositionally biased region" description="Polar residues" evidence="2">
    <location>
        <begin position="96"/>
        <end position="108"/>
    </location>
</feature>
<dbReference type="InterPro" id="IPR009057">
    <property type="entry name" value="Homeodomain-like_sf"/>
</dbReference>
<evidence type="ECO:0000313" key="5">
    <source>
        <dbReference type="Proteomes" id="UP001049176"/>
    </source>
</evidence>
<evidence type="ECO:0000256" key="2">
    <source>
        <dbReference type="SAM" id="MobiDB-lite"/>
    </source>
</evidence>
<accession>A0A9P7UQV7</accession>
<feature type="compositionally biased region" description="Low complexity" evidence="2">
    <location>
        <begin position="428"/>
        <end position="447"/>
    </location>
</feature>
<dbReference type="AlphaFoldDB" id="A0A9P7UQV7"/>
<feature type="region of interest" description="Disordered" evidence="2">
    <location>
        <begin position="322"/>
        <end position="349"/>
    </location>
</feature>
<dbReference type="PROSITE" id="PS51253">
    <property type="entry name" value="HTH_CENPB"/>
    <property type="match status" value="1"/>
</dbReference>
<evidence type="ECO:0000256" key="1">
    <source>
        <dbReference type="ARBA" id="ARBA00023125"/>
    </source>
</evidence>
<dbReference type="RefSeq" id="XP_043005005.1">
    <property type="nucleotide sequence ID" value="XM_043160820.1"/>
</dbReference>
<keyword evidence="1" id="KW-0238">DNA-binding</keyword>
<feature type="compositionally biased region" description="Low complexity" evidence="2">
    <location>
        <begin position="109"/>
        <end position="124"/>
    </location>
</feature>
<gene>
    <name evidence="4" type="ORF">E1B28_012517</name>
</gene>
<dbReference type="PANTHER" id="PTHR19303">
    <property type="entry name" value="TRANSPOSON"/>
    <property type="match status" value="1"/>
</dbReference>
<dbReference type="Proteomes" id="UP001049176">
    <property type="component" value="Chromosome 8"/>
</dbReference>
<feature type="compositionally biased region" description="Low complexity" evidence="2">
    <location>
        <begin position="68"/>
        <end position="95"/>
    </location>
</feature>
<comment type="caution">
    <text evidence="4">The sequence shown here is derived from an EMBL/GenBank/DDBJ whole genome shotgun (WGS) entry which is preliminary data.</text>
</comment>
<name>A0A9P7UQV7_9AGAR</name>